<dbReference type="AlphaFoldDB" id="A0A9X2B419"/>
<organism evidence="1 2">
    <name type="scientific">Paenibacillus mangrovi</name>
    <dbReference type="NCBI Taxonomy" id="2931978"/>
    <lineage>
        <taxon>Bacteria</taxon>
        <taxon>Bacillati</taxon>
        <taxon>Bacillota</taxon>
        <taxon>Bacilli</taxon>
        <taxon>Bacillales</taxon>
        <taxon>Paenibacillaceae</taxon>
        <taxon>Paenibacillus</taxon>
    </lineage>
</organism>
<protein>
    <recommendedName>
        <fullName evidence="3">Glycosyltransferase family 1 protein</fullName>
    </recommendedName>
</protein>
<sequence length="358" mass="42269">MNIFMSPNPMSDQIKMLSKELSRNGNKVYHYKDPDIDRLSKFERKKMKCDIFHFHLGQTFSGHRREFTYVSKENRIRLMHHWGYEIRSKKIAERHNPYLQLLDQFHNEAEIEYLLKASRYIPACIVPNFEMVPYVSGAYQRIYILPLAVRCKHLTPPAGSDQQQVPLIVHVPNPFYDEYLYIEENLNKLSENGHRFNYVRAVNKTPDEIATVISQSDIVIDQIMCGFYSHIAVEAMNRSKAVISYIREDLRFRLDPLLPIISANPATLYDKLSRLLKDPILRRRCGEQGKTYVDQHHSLQLVARQLQWIYKNEKKYIQKQDERKYVFDCKGTKVEIYEVDSKTGYVDFHMAKSKNLPV</sequence>
<evidence type="ECO:0000313" key="2">
    <source>
        <dbReference type="Proteomes" id="UP001139347"/>
    </source>
</evidence>
<comment type="caution">
    <text evidence="1">The sequence shown here is derived from an EMBL/GenBank/DDBJ whole genome shotgun (WGS) entry which is preliminary data.</text>
</comment>
<accession>A0A9X2B419</accession>
<reference evidence="1" key="1">
    <citation type="submission" date="2022-04" db="EMBL/GenBank/DDBJ databases">
        <title>Paenibacillus mangrovi sp. nov., a novel endophytic bacterium isolated from bark of Kandelia candel.</title>
        <authorList>
            <person name="Tuo L."/>
        </authorList>
    </citation>
    <scope>NUCLEOTIDE SEQUENCE</scope>
    <source>
        <strain evidence="1">KQZ6P-2</strain>
    </source>
</reference>
<evidence type="ECO:0000313" key="1">
    <source>
        <dbReference type="EMBL" id="MCJ8013530.1"/>
    </source>
</evidence>
<keyword evidence="2" id="KW-1185">Reference proteome</keyword>
<dbReference type="Gene3D" id="3.40.50.2000">
    <property type="entry name" value="Glycogen Phosphorylase B"/>
    <property type="match status" value="1"/>
</dbReference>
<proteinExistence type="predicted"/>
<dbReference type="Proteomes" id="UP001139347">
    <property type="component" value="Unassembled WGS sequence"/>
</dbReference>
<dbReference type="EMBL" id="JALIRP010000007">
    <property type="protein sequence ID" value="MCJ8013530.1"/>
    <property type="molecule type" value="Genomic_DNA"/>
</dbReference>
<gene>
    <name evidence="1" type="ORF">MUG84_17545</name>
</gene>
<dbReference type="RefSeq" id="WP_244727086.1">
    <property type="nucleotide sequence ID" value="NZ_JALIRP010000007.1"/>
</dbReference>
<name>A0A9X2B419_9BACL</name>
<evidence type="ECO:0008006" key="3">
    <source>
        <dbReference type="Google" id="ProtNLM"/>
    </source>
</evidence>
<dbReference type="SUPFAM" id="SSF53756">
    <property type="entry name" value="UDP-Glycosyltransferase/glycogen phosphorylase"/>
    <property type="match status" value="1"/>
</dbReference>